<evidence type="ECO:0000313" key="2">
    <source>
        <dbReference type="EMBL" id="MDO3383853.1"/>
    </source>
</evidence>
<evidence type="ECO:0000256" key="1">
    <source>
        <dbReference type="SAM" id="Phobius"/>
    </source>
</evidence>
<keyword evidence="1" id="KW-1133">Transmembrane helix</keyword>
<dbReference type="InterPro" id="IPR019670">
    <property type="entry name" value="DUF2523"/>
</dbReference>
<protein>
    <submittedName>
        <fullName evidence="2">DUF2523 domain-containing protein</fullName>
    </submittedName>
</protein>
<accession>A0ABT8TIE2</accession>
<comment type="caution">
    <text evidence="2">The sequence shown here is derived from an EMBL/GenBank/DDBJ whole genome shotgun (WGS) entry which is preliminary data.</text>
</comment>
<keyword evidence="3" id="KW-1185">Reference proteome</keyword>
<dbReference type="RefSeq" id="WP_302714928.1">
    <property type="nucleotide sequence ID" value="NZ_JAULRT010000062.1"/>
</dbReference>
<keyword evidence="1" id="KW-0472">Membrane</keyword>
<evidence type="ECO:0000313" key="3">
    <source>
        <dbReference type="Proteomes" id="UP001168380"/>
    </source>
</evidence>
<proteinExistence type="predicted"/>
<name>A0ABT8TIE2_9GAMM</name>
<feature type="transmembrane region" description="Helical" evidence="1">
    <location>
        <begin position="57"/>
        <end position="81"/>
    </location>
</feature>
<reference evidence="2" key="1">
    <citation type="submission" date="2023-07" db="EMBL/GenBank/DDBJ databases">
        <title>Gilvimarinus algae sp. nov., isolated from the surface of Kelp.</title>
        <authorList>
            <person name="Sun Y.Y."/>
            <person name="Gong Y."/>
            <person name="Du Z.J."/>
        </authorList>
    </citation>
    <scope>NUCLEOTIDE SEQUENCE</scope>
    <source>
        <strain evidence="2">SDUM040014</strain>
    </source>
</reference>
<gene>
    <name evidence="2" type="ORF">QWI16_16845</name>
</gene>
<organism evidence="2 3">
    <name type="scientific">Gilvimarinus algae</name>
    <dbReference type="NCBI Taxonomy" id="3058037"/>
    <lineage>
        <taxon>Bacteria</taxon>
        <taxon>Pseudomonadati</taxon>
        <taxon>Pseudomonadota</taxon>
        <taxon>Gammaproteobacteria</taxon>
        <taxon>Cellvibrionales</taxon>
        <taxon>Cellvibrionaceae</taxon>
        <taxon>Gilvimarinus</taxon>
    </lineage>
</organism>
<feature type="transmembrane region" description="Helical" evidence="1">
    <location>
        <begin position="12"/>
        <end position="37"/>
    </location>
</feature>
<sequence length="106" mass="11169">MQMPSIFSPIAVFLATITGPLVARVMLALGVGVISYTGIDVALTELFDRINTSWSGIPANVIAICGLAGIDVFITLVASAYMSSITFRLVSGAIKRIGFMNVETEA</sequence>
<keyword evidence="1" id="KW-0812">Transmembrane</keyword>
<dbReference type="Pfam" id="PF10734">
    <property type="entry name" value="DUF2523"/>
    <property type="match status" value="1"/>
</dbReference>
<dbReference type="EMBL" id="JAULRT010000062">
    <property type="protein sequence ID" value="MDO3383853.1"/>
    <property type="molecule type" value="Genomic_DNA"/>
</dbReference>
<dbReference type="Proteomes" id="UP001168380">
    <property type="component" value="Unassembled WGS sequence"/>
</dbReference>